<evidence type="ECO:0000256" key="1">
    <source>
        <dbReference type="SAM" id="MobiDB-lite"/>
    </source>
</evidence>
<feature type="compositionally biased region" description="Polar residues" evidence="1">
    <location>
        <begin position="35"/>
        <end position="46"/>
    </location>
</feature>
<organism evidence="3 4">
    <name type="scientific">Paenibacillus alvei</name>
    <name type="common">Bacillus alvei</name>
    <dbReference type="NCBI Taxonomy" id="44250"/>
    <lineage>
        <taxon>Bacteria</taxon>
        <taxon>Bacillati</taxon>
        <taxon>Bacillota</taxon>
        <taxon>Bacilli</taxon>
        <taxon>Bacillales</taxon>
        <taxon>Paenibacillaceae</taxon>
        <taxon>Paenibacillus</taxon>
    </lineage>
</organism>
<feature type="transmembrane region" description="Helical" evidence="2">
    <location>
        <begin position="110"/>
        <end position="132"/>
    </location>
</feature>
<gene>
    <name evidence="3" type="ORF">PBLR_11018</name>
</gene>
<dbReference type="AlphaFoldDB" id="A0A383R8D6"/>
<dbReference type="Pfam" id="PF18910">
    <property type="entry name" value="DUF5665"/>
    <property type="match status" value="1"/>
</dbReference>
<reference evidence="4" key="1">
    <citation type="submission" date="2018-08" db="EMBL/GenBank/DDBJ databases">
        <authorList>
            <person name="Chevrot R."/>
        </authorList>
    </citation>
    <scope>NUCLEOTIDE SEQUENCE [LARGE SCALE GENOMIC DNA]</scope>
</reference>
<name>A0A383R8D6_PAEAL</name>
<dbReference type="EMBL" id="LS992241">
    <property type="protein sequence ID" value="SYX82596.1"/>
    <property type="molecule type" value="Genomic_DNA"/>
</dbReference>
<keyword evidence="2" id="KW-1133">Transmembrane helix</keyword>
<dbReference type="Proteomes" id="UP000304148">
    <property type="component" value="Chromosome"/>
</dbReference>
<keyword evidence="2" id="KW-0472">Membrane</keyword>
<feature type="compositionally biased region" description="Polar residues" evidence="1">
    <location>
        <begin position="1"/>
        <end position="14"/>
    </location>
</feature>
<evidence type="ECO:0000313" key="3">
    <source>
        <dbReference type="EMBL" id="SYX82596.1"/>
    </source>
</evidence>
<evidence type="ECO:0000256" key="2">
    <source>
        <dbReference type="SAM" id="Phobius"/>
    </source>
</evidence>
<keyword evidence="2" id="KW-0812">Transmembrane</keyword>
<sequence>MTANDSNNSTNPQNPRAEREQTAIRQGGNTHAAKSGQQLTESSSLDTKGESKVSGSITTPQDEEDAKKMMKSIHDYTLQIAQAMEKSRISEYNELLFNPRKLIWVNLMGGAARGVGIAIGFTLFTAIIVYILQYLGALNLPIIGDFIADIVRIVQHQLDAKFY</sequence>
<dbReference type="InterPro" id="IPR043723">
    <property type="entry name" value="DUF5665"/>
</dbReference>
<proteinExistence type="predicted"/>
<protein>
    <submittedName>
        <fullName evidence="3">Uncharacterized protein</fullName>
    </submittedName>
</protein>
<feature type="region of interest" description="Disordered" evidence="1">
    <location>
        <begin position="1"/>
        <end position="65"/>
    </location>
</feature>
<evidence type="ECO:0000313" key="4">
    <source>
        <dbReference type="Proteomes" id="UP000304148"/>
    </source>
</evidence>
<accession>A0A383R8D6</accession>